<name>A0ABP0TRD9_9BRYO</name>
<evidence type="ECO:0000256" key="1">
    <source>
        <dbReference type="SAM" id="MobiDB-lite"/>
    </source>
</evidence>
<reference evidence="2" key="1">
    <citation type="submission" date="2024-02" db="EMBL/GenBank/DDBJ databases">
        <authorList>
            <consortium name="ELIXIR-Norway"/>
            <consortium name="Elixir Norway"/>
        </authorList>
    </citation>
    <scope>NUCLEOTIDE SEQUENCE</scope>
</reference>
<organism evidence="2 3">
    <name type="scientific">Sphagnum troendelagicum</name>
    <dbReference type="NCBI Taxonomy" id="128251"/>
    <lineage>
        <taxon>Eukaryota</taxon>
        <taxon>Viridiplantae</taxon>
        <taxon>Streptophyta</taxon>
        <taxon>Embryophyta</taxon>
        <taxon>Bryophyta</taxon>
        <taxon>Sphagnophytina</taxon>
        <taxon>Sphagnopsida</taxon>
        <taxon>Sphagnales</taxon>
        <taxon>Sphagnaceae</taxon>
        <taxon>Sphagnum</taxon>
    </lineage>
</organism>
<dbReference type="EMBL" id="OZ019906">
    <property type="protein sequence ID" value="CAK9203137.1"/>
    <property type="molecule type" value="Genomic_DNA"/>
</dbReference>
<sequence length="103" mass="10742">MSPPPLGSLIQIDVPKSRSQTTSPFHAPKDPLQSSGSDSVVVAFVAGARAFSFGLSRSLSVRFSATFAIVGSCLTAQKAEETSVDDTQFKCNKTFEESAAAAA</sequence>
<proteinExistence type="predicted"/>
<evidence type="ECO:0000313" key="3">
    <source>
        <dbReference type="Proteomes" id="UP001497512"/>
    </source>
</evidence>
<accession>A0ABP0TRD9</accession>
<keyword evidence="3" id="KW-1185">Reference proteome</keyword>
<feature type="region of interest" description="Disordered" evidence="1">
    <location>
        <begin position="1"/>
        <end position="36"/>
    </location>
</feature>
<gene>
    <name evidence="2" type="ORF">CSSPTR1EN2_LOCUS6736</name>
</gene>
<evidence type="ECO:0000313" key="2">
    <source>
        <dbReference type="EMBL" id="CAK9203137.1"/>
    </source>
</evidence>
<dbReference type="Proteomes" id="UP001497512">
    <property type="component" value="Chromosome 14"/>
</dbReference>
<protein>
    <submittedName>
        <fullName evidence="2">Uncharacterized protein</fullName>
    </submittedName>
</protein>